<proteinExistence type="predicted"/>
<evidence type="ECO:0000256" key="2">
    <source>
        <dbReference type="SAM" id="SignalP"/>
    </source>
</evidence>
<accession>A0AB34J085</accession>
<name>A0AB34J085_PRYPA</name>
<gene>
    <name evidence="3" type="ORF">AB1Y20_007060</name>
</gene>
<feature type="region of interest" description="Disordered" evidence="1">
    <location>
        <begin position="47"/>
        <end position="75"/>
    </location>
</feature>
<sequence length="587" mass="64735">MALCALLTLGQFLPDTDLADPEAPRYAGERCSWYDVRRLSWLSVRSLSGGGGGERDTRRWPRLGSLHRRPSSLPKPSVCDGYGARRVRTRCSECPGDTSFPREWSVLLCAPSDLTPLPPPMGAASPRLNVLLVGSDHNNHGLFAQVERVLNQLLLAENLGLLPHVFLGRKVHALPYSCAVGENQYFDHRRGANVWEYFFEPVSEYRTGNASLRGRPVRLLLANHDDARRNNILTSRDAVTSYFEFQRYDAELHAIRTRVRQLGARLVERWVRVRPEIRQQAAARLAQWRAASTRLLGVHLRGTDKVTHPKVPLKRFYKYVDLYLAAHPGARVLLATDDHAYHAAFAARYRGRFFSQSDGYETLNVVRDPAIPGGEKGTSALVDALLLAHTDFLLKSTSSLAEFALWYNPDLIVEHLDLQISPKAAESAAFRALVPTWAGGPREPPPHQPAKAEAMLARLAGGRTHEPTHPPAVAGVPARAAGVGVGRGAVARSPVVVSIAGGTCRDHPNADRRGRLRSLTLHECESYAHEGGEELSFIGANPEPTEFSGCVVWSGTHVEFNSAEDHGVQCDLTTKRGRCLCIDEQAN</sequence>
<keyword evidence="2" id="KW-0732">Signal</keyword>
<evidence type="ECO:0000313" key="3">
    <source>
        <dbReference type="EMBL" id="KAL1510774.1"/>
    </source>
</evidence>
<dbReference type="Proteomes" id="UP001515480">
    <property type="component" value="Unassembled WGS sequence"/>
</dbReference>
<keyword evidence="4" id="KW-1185">Reference proteome</keyword>
<organism evidence="3 4">
    <name type="scientific">Prymnesium parvum</name>
    <name type="common">Toxic golden alga</name>
    <dbReference type="NCBI Taxonomy" id="97485"/>
    <lineage>
        <taxon>Eukaryota</taxon>
        <taxon>Haptista</taxon>
        <taxon>Haptophyta</taxon>
        <taxon>Prymnesiophyceae</taxon>
        <taxon>Prymnesiales</taxon>
        <taxon>Prymnesiaceae</taxon>
        <taxon>Prymnesium</taxon>
    </lineage>
</organism>
<evidence type="ECO:0000256" key="1">
    <source>
        <dbReference type="SAM" id="MobiDB-lite"/>
    </source>
</evidence>
<evidence type="ECO:0000313" key="4">
    <source>
        <dbReference type="Proteomes" id="UP001515480"/>
    </source>
</evidence>
<dbReference type="EMBL" id="JBGBPQ010000015">
    <property type="protein sequence ID" value="KAL1510774.1"/>
    <property type="molecule type" value="Genomic_DNA"/>
</dbReference>
<reference evidence="3 4" key="1">
    <citation type="journal article" date="2024" name="Science">
        <title>Giant polyketide synthase enzymes in the biosynthesis of giant marine polyether toxins.</title>
        <authorList>
            <person name="Fallon T.R."/>
            <person name="Shende V.V."/>
            <person name="Wierzbicki I.H."/>
            <person name="Pendleton A.L."/>
            <person name="Watervoot N.F."/>
            <person name="Auber R.P."/>
            <person name="Gonzalez D.J."/>
            <person name="Wisecaver J.H."/>
            <person name="Moore B.S."/>
        </authorList>
    </citation>
    <scope>NUCLEOTIDE SEQUENCE [LARGE SCALE GENOMIC DNA]</scope>
    <source>
        <strain evidence="3 4">12B1</strain>
    </source>
</reference>
<protein>
    <recommendedName>
        <fullName evidence="5">Peptide-O-fucosyltransferase</fullName>
    </recommendedName>
</protein>
<comment type="caution">
    <text evidence="3">The sequence shown here is derived from an EMBL/GenBank/DDBJ whole genome shotgun (WGS) entry which is preliminary data.</text>
</comment>
<feature type="chain" id="PRO_5044329078" description="Peptide-O-fucosyltransferase" evidence="2">
    <location>
        <begin position="19"/>
        <end position="587"/>
    </location>
</feature>
<dbReference type="AlphaFoldDB" id="A0AB34J085"/>
<dbReference type="Gene3D" id="3.40.50.11350">
    <property type="match status" value="1"/>
</dbReference>
<evidence type="ECO:0008006" key="5">
    <source>
        <dbReference type="Google" id="ProtNLM"/>
    </source>
</evidence>
<feature type="signal peptide" evidence="2">
    <location>
        <begin position="1"/>
        <end position="18"/>
    </location>
</feature>